<dbReference type="Gene3D" id="3.40.30.10">
    <property type="entry name" value="Glutaredoxin"/>
    <property type="match status" value="1"/>
</dbReference>
<dbReference type="InterPro" id="IPR036282">
    <property type="entry name" value="Glutathione-S-Trfase_C_sf"/>
</dbReference>
<dbReference type="Pfam" id="PF13409">
    <property type="entry name" value="GST_N_2"/>
    <property type="match status" value="1"/>
</dbReference>
<gene>
    <name evidence="2" type="ORF">FZEAL_4092</name>
</gene>
<organism evidence="2 3">
    <name type="scientific">Fusarium zealandicum</name>
    <dbReference type="NCBI Taxonomy" id="1053134"/>
    <lineage>
        <taxon>Eukaryota</taxon>
        <taxon>Fungi</taxon>
        <taxon>Dikarya</taxon>
        <taxon>Ascomycota</taxon>
        <taxon>Pezizomycotina</taxon>
        <taxon>Sordariomycetes</taxon>
        <taxon>Hypocreomycetidae</taxon>
        <taxon>Hypocreales</taxon>
        <taxon>Nectriaceae</taxon>
        <taxon>Fusarium</taxon>
        <taxon>Fusarium staphyleae species complex</taxon>
    </lineage>
</organism>
<dbReference type="OrthoDB" id="3587182at2759"/>
<proteinExistence type="predicted"/>
<dbReference type="Gene3D" id="1.20.1050.10">
    <property type="match status" value="1"/>
</dbReference>
<comment type="caution">
    <text evidence="2">The sequence shown here is derived from an EMBL/GenBank/DDBJ whole genome shotgun (WGS) entry which is preliminary data.</text>
</comment>
<dbReference type="EMBL" id="JABEYC010000280">
    <property type="protein sequence ID" value="KAF4979735.1"/>
    <property type="molecule type" value="Genomic_DNA"/>
</dbReference>
<dbReference type="SUPFAM" id="SSF47616">
    <property type="entry name" value="GST C-terminal domain-like"/>
    <property type="match status" value="1"/>
</dbReference>
<dbReference type="InterPro" id="IPR036249">
    <property type="entry name" value="Thioredoxin-like_sf"/>
</dbReference>
<evidence type="ECO:0000313" key="2">
    <source>
        <dbReference type="EMBL" id="KAF4979735.1"/>
    </source>
</evidence>
<dbReference type="PROSITE" id="PS50404">
    <property type="entry name" value="GST_NTER"/>
    <property type="match status" value="1"/>
</dbReference>
<reference evidence="2" key="2">
    <citation type="submission" date="2020-05" db="EMBL/GenBank/DDBJ databases">
        <authorList>
            <person name="Kim H.-S."/>
            <person name="Proctor R.H."/>
            <person name="Brown D.W."/>
        </authorList>
    </citation>
    <scope>NUCLEOTIDE SEQUENCE</scope>
    <source>
        <strain evidence="2">NRRL 22465</strain>
    </source>
</reference>
<dbReference type="InterPro" id="IPR004045">
    <property type="entry name" value="Glutathione_S-Trfase_N"/>
</dbReference>
<evidence type="ECO:0000313" key="3">
    <source>
        <dbReference type="Proteomes" id="UP000635477"/>
    </source>
</evidence>
<reference evidence="2" key="1">
    <citation type="journal article" date="2020" name="BMC Genomics">
        <title>Correction to: Identification and distribution of gene clusters required for synthesis of sphingolipid metabolism inhibitors in diverse species of the filamentous fungus Fusarium.</title>
        <authorList>
            <person name="Kim H.S."/>
            <person name="Lohmar J.M."/>
            <person name="Busman M."/>
            <person name="Brown D.W."/>
            <person name="Naumann T.A."/>
            <person name="Divon H.H."/>
            <person name="Lysoe E."/>
            <person name="Uhlig S."/>
            <person name="Proctor R.H."/>
        </authorList>
    </citation>
    <scope>NUCLEOTIDE SEQUENCE</scope>
    <source>
        <strain evidence="2">NRRL 22465</strain>
    </source>
</reference>
<dbReference type="AlphaFoldDB" id="A0A8H4UME9"/>
<feature type="domain" description="GST N-terminal" evidence="1">
    <location>
        <begin position="3"/>
        <end position="86"/>
    </location>
</feature>
<name>A0A8H4UME9_9HYPO</name>
<accession>A0A8H4UME9</accession>
<dbReference type="SUPFAM" id="SSF52833">
    <property type="entry name" value="Thioredoxin-like"/>
    <property type="match status" value="1"/>
</dbReference>
<protein>
    <recommendedName>
        <fullName evidence="1">GST N-terminal domain-containing protein</fullName>
    </recommendedName>
</protein>
<sequence>MSPALELFVLTWGLYPRRILLYLAEKGLLSSHQIKITPVTITQQGMSTPEGRPAGTVPMLRLPDGAIIKQSVAILEYLEDICERPDPAQNWQQEMAKSANASMRGDTPEQKARIRDMLCLADEATGQFCFACHKGTVLFTQMETTHALTAKLTLEFCNKNLKLLSEYYEGDTLEGGRQVHIADCVLYSLLHFAQDLYSVNLAEELPNLGGFHKAFQKRESAKVDEDHFPRQIQELASQWLPVE</sequence>
<keyword evidence="3" id="KW-1185">Reference proteome</keyword>
<evidence type="ECO:0000259" key="1">
    <source>
        <dbReference type="PROSITE" id="PS50404"/>
    </source>
</evidence>
<dbReference type="Proteomes" id="UP000635477">
    <property type="component" value="Unassembled WGS sequence"/>
</dbReference>